<organism evidence="1 2">
    <name type="scientific">Apibacter mensalis</name>
    <dbReference type="NCBI Taxonomy" id="1586267"/>
    <lineage>
        <taxon>Bacteria</taxon>
        <taxon>Pseudomonadati</taxon>
        <taxon>Bacteroidota</taxon>
        <taxon>Flavobacteriia</taxon>
        <taxon>Flavobacteriales</taxon>
        <taxon>Weeksellaceae</taxon>
        <taxon>Apibacter</taxon>
    </lineage>
</organism>
<proteinExistence type="predicted"/>
<protein>
    <recommendedName>
        <fullName evidence="3">DUF3108 domain-containing protein</fullName>
    </recommendedName>
</protein>
<evidence type="ECO:0000313" key="1">
    <source>
        <dbReference type="EMBL" id="CVK16661.1"/>
    </source>
</evidence>
<dbReference type="RefSeq" id="WP_055425848.1">
    <property type="nucleotide sequence ID" value="NZ_FCOR01000009.1"/>
</dbReference>
<name>A0A0X3AQL5_9FLAO</name>
<dbReference type="EMBL" id="FCOR01000009">
    <property type="protein sequence ID" value="CVK16661.1"/>
    <property type="molecule type" value="Genomic_DNA"/>
</dbReference>
<evidence type="ECO:0008006" key="3">
    <source>
        <dbReference type="Google" id="ProtNLM"/>
    </source>
</evidence>
<evidence type="ECO:0000313" key="2">
    <source>
        <dbReference type="Proteomes" id="UP000182761"/>
    </source>
</evidence>
<sequence>MKKLFTIIAIFLFFFIFISADYSIPSSTQFKDGEYLKYRIHYGFLNAGYATFTTHVVTFNDKPHYHVVGKGYSTGAVKLFFKVEDLYETYIDKSTMLSSKFIRNIREGSYVRDQTMRINHTDKKITYTNNKSNTTKTYNYTGEMHDMLSAFYYLRNMNTDNYNTGDYINLNIFMDGETLNFKLKILNREDINSSFGKVRCLKIRPYVLAGRVFKEKESVTMWVTDDSNHVPIQVKAELAVGSLKADLSSFKNLETPINFTK</sequence>
<dbReference type="AlphaFoldDB" id="A0A0X3AQL5"/>
<reference evidence="1 2" key="1">
    <citation type="submission" date="2016-01" db="EMBL/GenBank/DDBJ databases">
        <authorList>
            <person name="McClelland M."/>
            <person name="Jain A."/>
            <person name="Saraogi P."/>
            <person name="Mendelson R."/>
            <person name="Westerman R."/>
            <person name="SanMiguel P."/>
            <person name="Csonka L."/>
        </authorList>
    </citation>
    <scope>NUCLEOTIDE SEQUENCE [LARGE SCALE GENOMIC DNA]</scope>
    <source>
        <strain evidence="1 2">R-53146</strain>
    </source>
</reference>
<keyword evidence="2" id="KW-1185">Reference proteome</keyword>
<dbReference type="STRING" id="1586267.GCA_001418685_01524"/>
<dbReference type="OrthoDB" id="9808473at2"/>
<dbReference type="Pfam" id="PF11306">
    <property type="entry name" value="DUF3108"/>
    <property type="match status" value="1"/>
</dbReference>
<dbReference type="Proteomes" id="UP000182761">
    <property type="component" value="Unassembled WGS sequence"/>
</dbReference>
<accession>A0A0X3AQL5</accession>
<dbReference type="InterPro" id="IPR021457">
    <property type="entry name" value="DUF3108"/>
</dbReference>
<gene>
    <name evidence="1" type="ORF">Ga0061079_10951</name>
</gene>